<proteinExistence type="predicted"/>
<organism evidence="1">
    <name type="scientific">Rhizophora mucronata</name>
    <name type="common">Asiatic mangrove</name>
    <dbReference type="NCBI Taxonomy" id="61149"/>
    <lineage>
        <taxon>Eukaryota</taxon>
        <taxon>Viridiplantae</taxon>
        <taxon>Streptophyta</taxon>
        <taxon>Embryophyta</taxon>
        <taxon>Tracheophyta</taxon>
        <taxon>Spermatophyta</taxon>
        <taxon>Magnoliopsida</taxon>
        <taxon>eudicotyledons</taxon>
        <taxon>Gunneridae</taxon>
        <taxon>Pentapetalae</taxon>
        <taxon>rosids</taxon>
        <taxon>fabids</taxon>
        <taxon>Malpighiales</taxon>
        <taxon>Rhizophoraceae</taxon>
        <taxon>Rhizophora</taxon>
    </lineage>
</organism>
<reference evidence="1" key="1">
    <citation type="submission" date="2018-02" db="EMBL/GenBank/DDBJ databases">
        <title>Rhizophora mucronata_Transcriptome.</title>
        <authorList>
            <person name="Meera S.P."/>
            <person name="Sreeshan A."/>
            <person name="Augustine A."/>
        </authorList>
    </citation>
    <scope>NUCLEOTIDE SEQUENCE</scope>
    <source>
        <tissue evidence="1">Leaf</tissue>
    </source>
</reference>
<evidence type="ECO:0000313" key="1">
    <source>
        <dbReference type="EMBL" id="MBW88181.1"/>
    </source>
</evidence>
<accession>A0A2P2J3U8</accession>
<name>A0A2P2J3U8_RHIMU</name>
<dbReference type="AlphaFoldDB" id="A0A2P2J3U8"/>
<dbReference type="EMBL" id="GGEC01007698">
    <property type="protein sequence ID" value="MBW88181.1"/>
    <property type="molecule type" value="Transcribed_RNA"/>
</dbReference>
<protein>
    <submittedName>
        <fullName evidence="1">Uncharacterized protein</fullName>
    </submittedName>
</protein>
<sequence length="31" mass="3455">MLRTTKKVWLYQSVALIDSLQSSGIDVLACD</sequence>